<evidence type="ECO:0000256" key="4">
    <source>
        <dbReference type="ARBA" id="ARBA00022692"/>
    </source>
</evidence>
<dbReference type="Pfam" id="PF07681">
    <property type="entry name" value="DoxX"/>
    <property type="match status" value="1"/>
</dbReference>
<keyword evidence="6 7" id="KW-0472">Membrane</keyword>
<feature type="transmembrane region" description="Helical" evidence="7">
    <location>
        <begin position="67"/>
        <end position="88"/>
    </location>
</feature>
<sequence length="141" mass="15461">MSQIPQAVVQLAMRGGLAGIFWSSARTKVEGVLTVSENTFYLFEEEYRLPLVDPEIAAYLATYAEHLLPVMLVLGLATRLSALGLFVMTLTIQIFVYPDAFLSTHFGWFAIALGIMAYGPGKLSLDALLDRQTKLASSNQS</sequence>
<evidence type="ECO:0000256" key="5">
    <source>
        <dbReference type="ARBA" id="ARBA00022989"/>
    </source>
</evidence>
<proteinExistence type="inferred from homology"/>
<dbReference type="OrthoDB" id="121744at2"/>
<keyword evidence="9" id="KW-1185">Reference proteome</keyword>
<comment type="subcellular location">
    <subcellularLocation>
        <location evidence="1">Cell membrane</location>
        <topology evidence="1">Multi-pass membrane protein</topology>
    </subcellularLocation>
</comment>
<keyword evidence="3" id="KW-1003">Cell membrane</keyword>
<evidence type="ECO:0000313" key="8">
    <source>
        <dbReference type="EMBL" id="TSB02687.1"/>
    </source>
</evidence>
<dbReference type="PANTHER" id="PTHR33452">
    <property type="entry name" value="OXIDOREDUCTASE CATD-RELATED"/>
    <property type="match status" value="1"/>
</dbReference>
<dbReference type="InterPro" id="IPR051907">
    <property type="entry name" value="DoxX-like_oxidoreductase"/>
</dbReference>
<organism evidence="8 9">
    <name type="scientific">Sphingorhabdus contaminans</name>
    <dbReference type="NCBI Taxonomy" id="1343899"/>
    <lineage>
        <taxon>Bacteria</taxon>
        <taxon>Pseudomonadati</taxon>
        <taxon>Pseudomonadota</taxon>
        <taxon>Alphaproteobacteria</taxon>
        <taxon>Sphingomonadales</taxon>
        <taxon>Sphingomonadaceae</taxon>
        <taxon>Sphingorhabdus</taxon>
    </lineage>
</organism>
<dbReference type="EMBL" id="VKKU01000002">
    <property type="protein sequence ID" value="TSB02687.1"/>
    <property type="molecule type" value="Genomic_DNA"/>
</dbReference>
<comment type="caution">
    <text evidence="8">The sequence shown here is derived from an EMBL/GenBank/DDBJ whole genome shotgun (WGS) entry which is preliminary data.</text>
</comment>
<evidence type="ECO:0000256" key="3">
    <source>
        <dbReference type="ARBA" id="ARBA00022475"/>
    </source>
</evidence>
<dbReference type="PANTHER" id="PTHR33452:SF1">
    <property type="entry name" value="INNER MEMBRANE PROTEIN YPHA-RELATED"/>
    <property type="match status" value="1"/>
</dbReference>
<feature type="transmembrane region" description="Helical" evidence="7">
    <location>
        <begin position="100"/>
        <end position="119"/>
    </location>
</feature>
<keyword evidence="4 7" id="KW-0812">Transmembrane</keyword>
<evidence type="ECO:0000256" key="1">
    <source>
        <dbReference type="ARBA" id="ARBA00004651"/>
    </source>
</evidence>
<protein>
    <submittedName>
        <fullName evidence="8">DoxX family protein</fullName>
    </submittedName>
</protein>
<dbReference type="Proteomes" id="UP000320160">
    <property type="component" value="Unassembled WGS sequence"/>
</dbReference>
<reference evidence="8 9" key="1">
    <citation type="submission" date="2019-07" db="EMBL/GenBank/DDBJ databases">
        <authorList>
            <person name="Park M."/>
        </authorList>
    </citation>
    <scope>NUCLEOTIDE SEQUENCE [LARGE SCALE GENOMIC DNA]</scope>
    <source>
        <strain evidence="8 9">KCTC32445</strain>
    </source>
</reference>
<dbReference type="AlphaFoldDB" id="A0A553WDB4"/>
<keyword evidence="5 7" id="KW-1133">Transmembrane helix</keyword>
<dbReference type="GO" id="GO:0005886">
    <property type="term" value="C:plasma membrane"/>
    <property type="evidence" value="ECO:0007669"/>
    <property type="project" value="UniProtKB-SubCell"/>
</dbReference>
<name>A0A553WDB4_9SPHN</name>
<accession>A0A553WDB4</accession>
<comment type="similarity">
    <text evidence="2">Belongs to the DoxX family.</text>
</comment>
<dbReference type="InterPro" id="IPR032808">
    <property type="entry name" value="DoxX"/>
</dbReference>
<evidence type="ECO:0000256" key="6">
    <source>
        <dbReference type="ARBA" id="ARBA00023136"/>
    </source>
</evidence>
<evidence type="ECO:0000313" key="9">
    <source>
        <dbReference type="Proteomes" id="UP000320160"/>
    </source>
</evidence>
<evidence type="ECO:0000256" key="2">
    <source>
        <dbReference type="ARBA" id="ARBA00006679"/>
    </source>
</evidence>
<evidence type="ECO:0000256" key="7">
    <source>
        <dbReference type="SAM" id="Phobius"/>
    </source>
</evidence>
<gene>
    <name evidence="8" type="ORF">FOM92_15605</name>
</gene>